<dbReference type="EMBL" id="MAAO01000015">
    <property type="protein sequence ID" value="OUR93570.1"/>
    <property type="molecule type" value="Genomic_DNA"/>
</dbReference>
<reference evidence="3" key="1">
    <citation type="journal article" date="2017" name="Proc. Natl. Acad. Sci. U.S.A.">
        <title>Simulation of Deepwater Horizon oil plume reveals substrate specialization within a complex community of hydrocarbon-degraders.</title>
        <authorList>
            <person name="Hu P."/>
            <person name="Dubinsky E.A."/>
            <person name="Probst A.J."/>
            <person name="Wang J."/>
            <person name="Sieber C.M.K."/>
            <person name="Tom L.M."/>
            <person name="Gardinali P."/>
            <person name="Banfield J.F."/>
            <person name="Atlas R.M."/>
            <person name="Andersen G.L."/>
        </authorList>
    </citation>
    <scope>NUCLEOTIDE SEQUENCE [LARGE SCALE GENOMIC DNA]</scope>
</reference>
<dbReference type="InterPro" id="IPR036736">
    <property type="entry name" value="ACP-like_sf"/>
</dbReference>
<dbReference type="SUPFAM" id="SSF47336">
    <property type="entry name" value="ACP-like"/>
    <property type="match status" value="1"/>
</dbReference>
<comment type="caution">
    <text evidence="2">The sequence shown here is derived from an EMBL/GenBank/DDBJ whole genome shotgun (WGS) entry which is preliminary data.</text>
</comment>
<dbReference type="PROSITE" id="PS50075">
    <property type="entry name" value="CARRIER"/>
    <property type="match status" value="1"/>
</dbReference>
<proteinExistence type="predicted"/>
<dbReference type="Pfam" id="PF00550">
    <property type="entry name" value="PP-binding"/>
    <property type="match status" value="1"/>
</dbReference>
<dbReference type="Proteomes" id="UP000196531">
    <property type="component" value="Unassembled WGS sequence"/>
</dbReference>
<feature type="domain" description="Carrier" evidence="1">
    <location>
        <begin position="4"/>
        <end position="82"/>
    </location>
</feature>
<name>A0A1Y5F8S3_9BACT</name>
<dbReference type="InterPro" id="IPR009081">
    <property type="entry name" value="PP-bd_ACP"/>
</dbReference>
<evidence type="ECO:0000313" key="3">
    <source>
        <dbReference type="Proteomes" id="UP000196531"/>
    </source>
</evidence>
<gene>
    <name evidence="2" type="ORF">A9Q84_19065</name>
</gene>
<dbReference type="AlphaFoldDB" id="A0A1Y5F8S3"/>
<dbReference type="Gene3D" id="1.10.1200.10">
    <property type="entry name" value="ACP-like"/>
    <property type="match status" value="1"/>
</dbReference>
<accession>A0A1Y5F8S3</accession>
<evidence type="ECO:0000313" key="2">
    <source>
        <dbReference type="EMBL" id="OUR93570.1"/>
    </source>
</evidence>
<organism evidence="2 3">
    <name type="scientific">Halobacteriovorax marinus</name>
    <dbReference type="NCBI Taxonomy" id="97084"/>
    <lineage>
        <taxon>Bacteria</taxon>
        <taxon>Pseudomonadati</taxon>
        <taxon>Bdellovibrionota</taxon>
        <taxon>Bacteriovoracia</taxon>
        <taxon>Bacteriovoracales</taxon>
        <taxon>Halobacteriovoraceae</taxon>
        <taxon>Halobacteriovorax</taxon>
    </lineage>
</organism>
<protein>
    <recommendedName>
        <fullName evidence="1">Carrier domain-containing protein</fullName>
    </recommendedName>
</protein>
<sequence>MSETKTFDFLIKIISSNEDLEPLIPISDIALETRIQEDLGFDSLATMAIVYEIQETYEDFDETVMAACQTISHVVDKIKEHES</sequence>
<evidence type="ECO:0000259" key="1">
    <source>
        <dbReference type="PROSITE" id="PS50075"/>
    </source>
</evidence>